<evidence type="ECO:0000313" key="1">
    <source>
        <dbReference type="EMBL" id="PQO36115.1"/>
    </source>
</evidence>
<name>A0A2S8FVA7_9BACT</name>
<sequence length="534" mass="58922">MMFCRDRSCVHVIVLLSLTLGLPGTVLGSGRAELVLTYGKSGLPRSNVFHSGEKIFATLRLTGLQDQRPYTGQIEVTGSVIDANGKEVLRVAKERENYQQVLGGDSVETTLVIDSDGEEIPPGEYSLFARVKHLRTGQHFDVRHGFTWKAIEKFGTDEFCWFLDLERNYPSGPLLQTGRLHVLAYRNVGMTFNDRSFGIEKQMKLLRPSEQVAIGQTAVFENLRTVPGGGKLPERAWSGTGLKFSSSGDFKISVEFKDMLSGSTALDTIPVKVAETDAVSKSKSLMFLTNGAYGPRKQMDYFAGEDVTATLAFEDPGKGSISKQVLSAHFLDEDEKTIGKFPLGNLDALSGFAESYFVEHVSIPGNRFVSSLEKVRDVRIQLEGQSDGRKTILSAPIRFQPIRALAALNVSVKADAQGKIPAGQFLTAGQIYYLNCDLAKFQIKDYAINLTHSVKAFTEQDQPIAGTELVLEHKRELSVSEKLNGNLPVSMQISLNRPGKFLLRSTFTDHLSGQTFTSVLPVEVVSPFQFYKKN</sequence>
<comment type="caution">
    <text evidence="1">The sequence shown here is derived from an EMBL/GenBank/DDBJ whole genome shotgun (WGS) entry which is preliminary data.</text>
</comment>
<gene>
    <name evidence="1" type="ORF">C5Y83_09350</name>
</gene>
<reference evidence="1 2" key="1">
    <citation type="submission" date="2018-02" db="EMBL/GenBank/DDBJ databases">
        <title>Comparative genomes isolates from brazilian mangrove.</title>
        <authorList>
            <person name="Araujo J.E."/>
            <person name="Taketani R.G."/>
            <person name="Silva M.C.P."/>
            <person name="Loureco M.V."/>
            <person name="Andreote F.D."/>
        </authorList>
    </citation>
    <scope>NUCLEOTIDE SEQUENCE [LARGE SCALE GENOMIC DNA]</scope>
    <source>
        <strain evidence="1 2">Hex-1 MGV</strain>
    </source>
</reference>
<evidence type="ECO:0000313" key="2">
    <source>
        <dbReference type="Proteomes" id="UP000238322"/>
    </source>
</evidence>
<dbReference type="AlphaFoldDB" id="A0A2S8FVA7"/>
<accession>A0A2S8FVA7</accession>
<protein>
    <submittedName>
        <fullName evidence="1">Uncharacterized protein</fullName>
    </submittedName>
</protein>
<proteinExistence type="predicted"/>
<organism evidence="1 2">
    <name type="scientific">Blastopirellula marina</name>
    <dbReference type="NCBI Taxonomy" id="124"/>
    <lineage>
        <taxon>Bacteria</taxon>
        <taxon>Pseudomonadati</taxon>
        <taxon>Planctomycetota</taxon>
        <taxon>Planctomycetia</taxon>
        <taxon>Pirellulales</taxon>
        <taxon>Pirellulaceae</taxon>
        <taxon>Blastopirellula</taxon>
    </lineage>
</organism>
<dbReference type="Proteomes" id="UP000238322">
    <property type="component" value="Unassembled WGS sequence"/>
</dbReference>
<dbReference type="EMBL" id="PUHY01000006">
    <property type="protein sequence ID" value="PQO36115.1"/>
    <property type="molecule type" value="Genomic_DNA"/>
</dbReference>
<dbReference type="RefSeq" id="WP_105329404.1">
    <property type="nucleotide sequence ID" value="NZ_PUHY01000006.1"/>
</dbReference>
<dbReference type="OrthoDB" id="291253at2"/>